<proteinExistence type="predicted"/>
<organism evidence="1 2">
    <name type="scientific">Pseudomonas duriflava</name>
    <dbReference type="NCBI Taxonomy" id="459528"/>
    <lineage>
        <taxon>Bacteria</taxon>
        <taxon>Pseudomonadati</taxon>
        <taxon>Pseudomonadota</taxon>
        <taxon>Gammaproteobacteria</taxon>
        <taxon>Pseudomonadales</taxon>
        <taxon>Pseudomonadaceae</taxon>
        <taxon>Pseudomonas</taxon>
    </lineage>
</organism>
<dbReference type="AlphaFoldDB" id="A0A562QJ04"/>
<evidence type="ECO:0000313" key="2">
    <source>
        <dbReference type="Proteomes" id="UP000316905"/>
    </source>
</evidence>
<reference evidence="1 2" key="1">
    <citation type="journal article" date="2015" name="Stand. Genomic Sci.">
        <title>Genomic Encyclopedia of Bacterial and Archaeal Type Strains, Phase III: the genomes of soil and plant-associated and newly described type strains.</title>
        <authorList>
            <person name="Whitman W.B."/>
            <person name="Woyke T."/>
            <person name="Klenk H.P."/>
            <person name="Zhou Y."/>
            <person name="Lilburn T.G."/>
            <person name="Beck B.J."/>
            <person name="De Vos P."/>
            <person name="Vandamme P."/>
            <person name="Eisen J.A."/>
            <person name="Garrity G."/>
            <person name="Hugenholtz P."/>
            <person name="Kyrpides N.C."/>
        </authorList>
    </citation>
    <scope>NUCLEOTIDE SEQUENCE [LARGE SCALE GENOMIC DNA]</scope>
    <source>
        <strain evidence="1 2">CGMCC 1.6858</strain>
    </source>
</reference>
<name>A0A562QJ04_9PSED</name>
<evidence type="ECO:0000313" key="1">
    <source>
        <dbReference type="EMBL" id="TWI56719.1"/>
    </source>
</evidence>
<dbReference type="RefSeq" id="WP_145139404.1">
    <property type="nucleotide sequence ID" value="NZ_VLKY01000003.1"/>
</dbReference>
<dbReference type="OrthoDB" id="7340718at2"/>
<dbReference type="EMBL" id="VLKY01000003">
    <property type="protein sequence ID" value="TWI56719.1"/>
    <property type="molecule type" value="Genomic_DNA"/>
</dbReference>
<protein>
    <recommendedName>
        <fullName evidence="3">Phosphatidate cytidylyltransferase</fullName>
    </recommendedName>
</protein>
<dbReference type="Proteomes" id="UP000316905">
    <property type="component" value="Unassembled WGS sequence"/>
</dbReference>
<evidence type="ECO:0008006" key="3">
    <source>
        <dbReference type="Google" id="ProtNLM"/>
    </source>
</evidence>
<sequence>MNRLAPLPPPPAALLDAVAWQATQPVRSELHVLCETVRARFGEAVIAVLFYGSCLRSGNPSEGIVDLYAIVDNYAHAHANPLLRLANTWLPPNVFMLQARTAQGDVLQTKCAVLSLRDLERGTAQWFQSYLWGRFAQPSRLVYCRDEQTARRIHQSVAHAVLRLLSQTLPCLPERFDSATLWQLGLALSYGTELRPESASRPAELVGHNHAYYRQLTTAAAPALVGLEPVAGEADAYRHALSAQACAASRQIWKQRRLQGRALNIARLIKSVFTFENGVDYIAWKLERHLGQPVEVTPRLRRYPLIFGWPLLWRLLRDRRLR</sequence>
<keyword evidence="2" id="KW-1185">Reference proteome</keyword>
<accession>A0A562QJ04</accession>
<gene>
    <name evidence="1" type="ORF">IQ22_01171</name>
</gene>
<comment type="caution">
    <text evidence="1">The sequence shown here is derived from an EMBL/GenBank/DDBJ whole genome shotgun (WGS) entry which is preliminary data.</text>
</comment>